<keyword evidence="5 8" id="KW-0103">Bromodomain</keyword>
<dbReference type="InterPro" id="IPR001487">
    <property type="entry name" value="Bromodomain"/>
</dbReference>
<dbReference type="AlphaFoldDB" id="A0A9W8EBW9"/>
<feature type="domain" description="Bromo" evidence="10">
    <location>
        <begin position="494"/>
        <end position="563"/>
    </location>
</feature>
<feature type="region of interest" description="Disordered" evidence="9">
    <location>
        <begin position="436"/>
        <end position="465"/>
    </location>
</feature>
<feature type="compositionally biased region" description="Polar residues" evidence="9">
    <location>
        <begin position="438"/>
        <end position="465"/>
    </location>
</feature>
<feature type="region of interest" description="Disordered" evidence="9">
    <location>
        <begin position="984"/>
        <end position="1038"/>
    </location>
</feature>
<gene>
    <name evidence="12" type="ORF">H4R34_004211</name>
</gene>
<dbReference type="CDD" id="cd04369">
    <property type="entry name" value="Bromodomain"/>
    <property type="match status" value="2"/>
</dbReference>
<evidence type="ECO:0000256" key="4">
    <source>
        <dbReference type="ARBA" id="ARBA00023015"/>
    </source>
</evidence>
<comment type="caution">
    <text evidence="12">The sequence shown here is derived from an EMBL/GenBank/DDBJ whole genome shotgun (WGS) entry which is preliminary data.</text>
</comment>
<keyword evidence="7" id="KW-0539">Nucleus</keyword>
<dbReference type="OrthoDB" id="6017at2759"/>
<keyword evidence="2" id="KW-0677">Repeat</keyword>
<dbReference type="GO" id="GO:0006338">
    <property type="term" value="P:chromatin remodeling"/>
    <property type="evidence" value="ECO:0007669"/>
    <property type="project" value="InterPro"/>
</dbReference>
<sequence length="1227" mass="135219">MPTSRATRRHQDETPARTRPQRKRPHADDSDDLDTHASDSSAGDDLSGTSDRDATPAPSHGSRSRRSSARGPTNVTPEKQSIRTNSMAKRARHASPAGSATKSTPKRIKDDSLVKNTPAWRARIQAREALHNWCRLTYREVRYYKEGGGGRLVSKMFHDLPSREDYPDYYKVIDRPLCLTAVREKIDNRDYNQAEEFRQDMELVFDNAMLYNEKGSQVYSDAVLLRKLFHQALKNLPCPFEVTIDNRVVQFEETGVALDPPVSKNRMKPSSTDLSSRKSDTAISAPSSSKPKITAAQVKELMQAIEDADYDIAFDLLDKVALDPHALYPTTQDGLEFTWSFLHAAGFFGRVKVLPALMDHRIPVDIRDTLYQGTPLAWAAYGTHKRIARALVERYNADVNAENVHNQTPIDLVPEEEMAEWRLILSPDKMGIRLAPNAQPSRATRTPTKLPSARLPQTSPTTPSHHVTRAQLIPVMLQIHQHLVSVQEKDEDGDDRQVAEMFLELPSATEYPDYFEVIDEPMSLDIIAQKIATDYQSFSQFQHDCRLVFKNAKFFNEQGSQIYEDAVTLEKIFETEKRKALAQHQLGFLLHQPTTAGESVTQFTLNNVTYVPGDFIFYRQPNDLHLSVALIQSLVVKSTGKAYFKGVWFYRPEQTYHLPTRMFYPQELFFGAATETMPLDGAQGKCFVMPLQAYITSVPRGLPPNRVFLCESRYNAKSKSFQVIKDWHKQLGIDSMPSVTLDPRPAPLSLTKQPSSLAETTAIAIATPKKKPEMPTQPAPSSSSRSSRLRSQARKSYAEDDEDEGNESESQGWGDAQTPSRPQMPVGAAVGPPGGQPMGMIPGMPNPYYPGYPMMAGMGGPAMGMMSPQAFNATLMMRPPMSALPLHMQHSMQAYGMSPNPNQYLLQQQQQQRQQMMMMAQMQQYQKMTGQGIPSGALPFSPQPGMGGYPGAMVSTAPVAMAQGVSQPMPLQTQLMGQLNAAMNGPMSPTSGATSPSLPSAHAHRRRLTNDSQAGMMGRVQTPAKDNPMTSPLSSPGLRLDMSGTVATANGQEFAATLPLQPWQTRTLETQSPPSQTSLIYRVQIASSDRKFFLTLDLDSDAYSFHLHADAPSLMIKPVSYHVYRRSMANGQPEGGLPGMGPVFFTLSQNAKPLPATSYVDTAGKFHPPSAFPLGIPAAAVTHPGKATVNVMAPASHPGTTPTPSSTPTQGDASNGPEGGSLASSDD</sequence>
<evidence type="ECO:0000256" key="5">
    <source>
        <dbReference type="ARBA" id="ARBA00023117"/>
    </source>
</evidence>
<keyword evidence="3" id="KW-0156">Chromatin regulator</keyword>
<dbReference type="PRINTS" id="PR00503">
    <property type="entry name" value="BROMODOMAIN"/>
</dbReference>
<evidence type="ECO:0000256" key="9">
    <source>
        <dbReference type="SAM" id="MobiDB-lite"/>
    </source>
</evidence>
<keyword evidence="4" id="KW-0805">Transcription regulation</keyword>
<dbReference type="InterPro" id="IPR036770">
    <property type="entry name" value="Ankyrin_rpt-contain_sf"/>
</dbReference>
<evidence type="ECO:0000313" key="12">
    <source>
        <dbReference type="EMBL" id="KAJ1975783.1"/>
    </source>
</evidence>
<dbReference type="Pfam" id="PF01426">
    <property type="entry name" value="BAH"/>
    <property type="match status" value="1"/>
</dbReference>
<evidence type="ECO:0000256" key="6">
    <source>
        <dbReference type="ARBA" id="ARBA00023163"/>
    </source>
</evidence>
<dbReference type="GO" id="GO:0003682">
    <property type="term" value="F:chromatin binding"/>
    <property type="evidence" value="ECO:0007669"/>
    <property type="project" value="InterPro"/>
</dbReference>
<dbReference type="EMBL" id="JANBQB010000492">
    <property type="protein sequence ID" value="KAJ1975783.1"/>
    <property type="molecule type" value="Genomic_DNA"/>
</dbReference>
<feature type="region of interest" description="Disordered" evidence="9">
    <location>
        <begin position="260"/>
        <end position="289"/>
    </location>
</feature>
<feature type="non-terminal residue" evidence="12">
    <location>
        <position position="1227"/>
    </location>
</feature>
<feature type="compositionally biased region" description="Low complexity" evidence="9">
    <location>
        <begin position="1194"/>
        <end position="1209"/>
    </location>
</feature>
<dbReference type="PROSITE" id="PS51038">
    <property type="entry name" value="BAH"/>
    <property type="match status" value="1"/>
</dbReference>
<dbReference type="InterPro" id="IPR043151">
    <property type="entry name" value="BAH_sf"/>
</dbReference>
<reference evidence="12" key="1">
    <citation type="submission" date="2022-07" db="EMBL/GenBank/DDBJ databases">
        <title>Phylogenomic reconstructions and comparative analyses of Kickxellomycotina fungi.</title>
        <authorList>
            <person name="Reynolds N.K."/>
            <person name="Stajich J.E."/>
            <person name="Barry K."/>
            <person name="Grigoriev I.V."/>
            <person name="Crous P."/>
            <person name="Smith M.E."/>
        </authorList>
    </citation>
    <scope>NUCLEOTIDE SEQUENCE</scope>
    <source>
        <strain evidence="12">RSA 567</strain>
    </source>
</reference>
<accession>A0A9W8EBW9</accession>
<evidence type="ECO:0000256" key="3">
    <source>
        <dbReference type="ARBA" id="ARBA00022853"/>
    </source>
</evidence>
<dbReference type="SMART" id="SM00439">
    <property type="entry name" value="BAH"/>
    <property type="match status" value="1"/>
</dbReference>
<dbReference type="InterPro" id="IPR036427">
    <property type="entry name" value="Bromodomain-like_sf"/>
</dbReference>
<feature type="compositionally biased region" description="Low complexity" evidence="9">
    <location>
        <begin position="38"/>
        <end position="49"/>
    </location>
</feature>
<dbReference type="InterPro" id="IPR001025">
    <property type="entry name" value="BAH_dom"/>
</dbReference>
<dbReference type="GO" id="GO:0016586">
    <property type="term" value="C:RSC-type complex"/>
    <property type="evidence" value="ECO:0007669"/>
    <property type="project" value="InterPro"/>
</dbReference>
<dbReference type="GO" id="GO:0006368">
    <property type="term" value="P:transcription elongation by RNA polymerase II"/>
    <property type="evidence" value="ECO:0007669"/>
    <property type="project" value="TreeGrafter"/>
</dbReference>
<evidence type="ECO:0000256" key="8">
    <source>
        <dbReference type="PROSITE-ProRule" id="PRU00035"/>
    </source>
</evidence>
<proteinExistence type="predicted"/>
<dbReference type="Pfam" id="PF12796">
    <property type="entry name" value="Ank_2"/>
    <property type="match status" value="1"/>
</dbReference>
<dbReference type="PROSITE" id="PS00633">
    <property type="entry name" value="BROMODOMAIN_1"/>
    <property type="match status" value="2"/>
</dbReference>
<dbReference type="SMART" id="SM00297">
    <property type="entry name" value="BROMO"/>
    <property type="match status" value="2"/>
</dbReference>
<feature type="region of interest" description="Disordered" evidence="9">
    <location>
        <begin position="1"/>
        <end position="114"/>
    </location>
</feature>
<evidence type="ECO:0000256" key="1">
    <source>
        <dbReference type="ARBA" id="ARBA00004123"/>
    </source>
</evidence>
<dbReference type="Gene3D" id="2.30.30.490">
    <property type="match status" value="1"/>
</dbReference>
<dbReference type="PANTHER" id="PTHR16062:SF19">
    <property type="entry name" value="PROTEIN POLYBROMO-1"/>
    <property type="match status" value="1"/>
</dbReference>
<evidence type="ECO:0000256" key="7">
    <source>
        <dbReference type="ARBA" id="ARBA00023242"/>
    </source>
</evidence>
<evidence type="ECO:0000256" key="2">
    <source>
        <dbReference type="ARBA" id="ARBA00022737"/>
    </source>
</evidence>
<dbReference type="InterPro" id="IPR037382">
    <property type="entry name" value="Rsc/polybromo"/>
</dbReference>
<organism evidence="12 13">
    <name type="scientific">Dimargaris verticillata</name>
    <dbReference type="NCBI Taxonomy" id="2761393"/>
    <lineage>
        <taxon>Eukaryota</taxon>
        <taxon>Fungi</taxon>
        <taxon>Fungi incertae sedis</taxon>
        <taxon>Zoopagomycota</taxon>
        <taxon>Kickxellomycotina</taxon>
        <taxon>Dimargaritomycetes</taxon>
        <taxon>Dimargaritales</taxon>
        <taxon>Dimargaritaceae</taxon>
        <taxon>Dimargaris</taxon>
    </lineage>
</organism>
<dbReference type="Proteomes" id="UP001151582">
    <property type="component" value="Unassembled WGS sequence"/>
</dbReference>
<dbReference type="Gene3D" id="1.25.40.20">
    <property type="entry name" value="Ankyrin repeat-containing domain"/>
    <property type="match status" value="1"/>
</dbReference>
<evidence type="ECO:0000259" key="11">
    <source>
        <dbReference type="PROSITE" id="PS51038"/>
    </source>
</evidence>
<dbReference type="Gene3D" id="1.20.920.10">
    <property type="entry name" value="Bromodomain-like"/>
    <property type="match status" value="2"/>
</dbReference>
<feature type="domain" description="BAH" evidence="11">
    <location>
        <begin position="608"/>
        <end position="725"/>
    </location>
</feature>
<feature type="region of interest" description="Disordered" evidence="9">
    <location>
        <begin position="765"/>
        <end position="837"/>
    </location>
</feature>
<feature type="region of interest" description="Disordered" evidence="9">
    <location>
        <begin position="1191"/>
        <end position="1227"/>
    </location>
</feature>
<keyword evidence="13" id="KW-1185">Reference proteome</keyword>
<feature type="compositionally biased region" description="Polar residues" evidence="9">
    <location>
        <begin position="987"/>
        <end position="998"/>
    </location>
</feature>
<feature type="compositionally biased region" description="Polar residues" evidence="9">
    <location>
        <begin position="71"/>
        <end position="87"/>
    </location>
</feature>
<evidence type="ECO:0000313" key="13">
    <source>
        <dbReference type="Proteomes" id="UP001151582"/>
    </source>
</evidence>
<dbReference type="SUPFAM" id="SSF47370">
    <property type="entry name" value="Bromodomain"/>
    <property type="match status" value="2"/>
</dbReference>
<evidence type="ECO:0000259" key="10">
    <source>
        <dbReference type="PROSITE" id="PS50014"/>
    </source>
</evidence>
<dbReference type="InterPro" id="IPR018359">
    <property type="entry name" value="Bromodomain_CS"/>
</dbReference>
<dbReference type="InterPro" id="IPR002110">
    <property type="entry name" value="Ankyrin_rpt"/>
</dbReference>
<comment type="subcellular location">
    <subcellularLocation>
        <location evidence="1">Nucleus</location>
    </subcellularLocation>
</comment>
<keyword evidence="6" id="KW-0804">Transcription</keyword>
<dbReference type="SUPFAM" id="SSF48403">
    <property type="entry name" value="Ankyrin repeat"/>
    <property type="match status" value="1"/>
</dbReference>
<name>A0A9W8EBW9_9FUNG</name>
<feature type="domain" description="Bromo" evidence="10">
    <location>
        <begin position="149"/>
        <end position="219"/>
    </location>
</feature>
<dbReference type="PANTHER" id="PTHR16062">
    <property type="entry name" value="SWI/SNF-RELATED"/>
    <property type="match status" value="1"/>
</dbReference>
<dbReference type="PROSITE" id="PS50014">
    <property type="entry name" value="BROMODOMAIN_2"/>
    <property type="match status" value="2"/>
</dbReference>
<protein>
    <submittedName>
        <fullName evidence="12">Uncharacterized protein</fullName>
    </submittedName>
</protein>
<dbReference type="Pfam" id="PF00439">
    <property type="entry name" value="Bromodomain"/>
    <property type="match status" value="2"/>
</dbReference>